<accession>A0A9P5D114</accession>
<sequence>MGEAEEGQDGQLAGHRSTATGKRFSTAASGTGTPAREDSRAKKQRGASREEHRLHPSHGLLTLQKSLRFFLSLAVTGVPGLLVRSDYFAGCERATGAAETRWIGQQQPGQELAVTLAEVEDEDEVEDARMFLLCCVVVVVVVDFDVVEVAESEAALVPKGGKGNRLT</sequence>
<protein>
    <submittedName>
        <fullName evidence="2">Uncharacterized protein</fullName>
    </submittedName>
</protein>
<name>A0A9P5D114_9EURO</name>
<reference evidence="2" key="1">
    <citation type="submission" date="2020-03" db="EMBL/GenBank/DDBJ databases">
        <title>Whole Genome Sequence of Trichophyton interdigitale from India.</title>
        <authorList>
            <person name="Kumar P."/>
        </authorList>
    </citation>
    <scope>NUCLEOTIDE SEQUENCE</scope>
    <source>
        <strain evidence="2">UCMS-IGIB-CI14</strain>
    </source>
</reference>
<evidence type="ECO:0000256" key="1">
    <source>
        <dbReference type="SAM" id="MobiDB-lite"/>
    </source>
</evidence>
<comment type="caution">
    <text evidence="2">The sequence shown here is derived from an EMBL/GenBank/DDBJ whole genome shotgun (WGS) entry which is preliminary data.</text>
</comment>
<feature type="region of interest" description="Disordered" evidence="1">
    <location>
        <begin position="1"/>
        <end position="56"/>
    </location>
</feature>
<dbReference type="Proteomes" id="UP000749309">
    <property type="component" value="Unassembled WGS sequence"/>
</dbReference>
<evidence type="ECO:0000313" key="3">
    <source>
        <dbReference type="Proteomes" id="UP000749309"/>
    </source>
</evidence>
<evidence type="ECO:0000313" key="2">
    <source>
        <dbReference type="EMBL" id="KAF3899733.1"/>
    </source>
</evidence>
<dbReference type="EMBL" id="JAAQVJ010000021">
    <property type="protein sequence ID" value="KAF3899733.1"/>
    <property type="molecule type" value="Genomic_DNA"/>
</dbReference>
<proteinExistence type="predicted"/>
<organism evidence="2 3">
    <name type="scientific">Trichophyton interdigitale</name>
    <dbReference type="NCBI Taxonomy" id="101480"/>
    <lineage>
        <taxon>Eukaryota</taxon>
        <taxon>Fungi</taxon>
        <taxon>Dikarya</taxon>
        <taxon>Ascomycota</taxon>
        <taxon>Pezizomycotina</taxon>
        <taxon>Eurotiomycetes</taxon>
        <taxon>Eurotiomycetidae</taxon>
        <taxon>Onygenales</taxon>
        <taxon>Arthrodermataceae</taxon>
        <taxon>Trichophyton</taxon>
    </lineage>
</organism>
<gene>
    <name evidence="2" type="ORF">GY632_1164</name>
</gene>
<feature type="compositionally biased region" description="Basic and acidic residues" evidence="1">
    <location>
        <begin position="35"/>
        <end position="54"/>
    </location>
</feature>
<dbReference type="AlphaFoldDB" id="A0A9P5D114"/>